<accession>A0A835Z6H4</accession>
<evidence type="ECO:0000259" key="7">
    <source>
        <dbReference type="Pfam" id="PF04893"/>
    </source>
</evidence>
<dbReference type="GO" id="GO:0005802">
    <property type="term" value="C:trans-Golgi network"/>
    <property type="evidence" value="ECO:0007669"/>
    <property type="project" value="TreeGrafter"/>
</dbReference>
<dbReference type="PANTHER" id="PTHR21236:SF2">
    <property type="entry name" value="PROTEIN YIPF"/>
    <property type="match status" value="1"/>
</dbReference>
<proteinExistence type="inferred from homology"/>
<reference evidence="8" key="1">
    <citation type="submission" date="2021-02" db="EMBL/GenBank/DDBJ databases">
        <title>First Annotated Genome of the Yellow-green Alga Tribonema minus.</title>
        <authorList>
            <person name="Mahan K.M."/>
        </authorList>
    </citation>
    <scope>NUCLEOTIDE SEQUENCE</scope>
    <source>
        <strain evidence="8">UTEX B ZZ1240</strain>
    </source>
</reference>
<dbReference type="OrthoDB" id="440385at2759"/>
<evidence type="ECO:0000313" key="8">
    <source>
        <dbReference type="EMBL" id="KAG5188121.1"/>
    </source>
</evidence>
<dbReference type="AlphaFoldDB" id="A0A835Z6H4"/>
<dbReference type="GO" id="GO:0048280">
    <property type="term" value="P:vesicle fusion with Golgi apparatus"/>
    <property type="evidence" value="ECO:0007669"/>
    <property type="project" value="TreeGrafter"/>
</dbReference>
<feature type="transmembrane region" description="Helical" evidence="6">
    <location>
        <begin position="151"/>
        <end position="169"/>
    </location>
</feature>
<name>A0A835Z6H4_9STRA</name>
<feature type="transmembrane region" description="Helical" evidence="6">
    <location>
        <begin position="175"/>
        <end position="195"/>
    </location>
</feature>
<evidence type="ECO:0000256" key="4">
    <source>
        <dbReference type="ARBA" id="ARBA00022989"/>
    </source>
</evidence>
<dbReference type="InterPro" id="IPR045231">
    <property type="entry name" value="Yip1/4-like"/>
</dbReference>
<dbReference type="EMBL" id="JAFCMP010000077">
    <property type="protein sequence ID" value="KAG5188121.1"/>
    <property type="molecule type" value="Genomic_DNA"/>
</dbReference>
<feature type="domain" description="Yip1" evidence="7">
    <location>
        <begin position="81"/>
        <end position="222"/>
    </location>
</feature>
<organism evidence="8 9">
    <name type="scientific">Tribonema minus</name>
    <dbReference type="NCBI Taxonomy" id="303371"/>
    <lineage>
        <taxon>Eukaryota</taxon>
        <taxon>Sar</taxon>
        <taxon>Stramenopiles</taxon>
        <taxon>Ochrophyta</taxon>
        <taxon>PX clade</taxon>
        <taxon>Xanthophyceae</taxon>
        <taxon>Tribonematales</taxon>
        <taxon>Tribonemataceae</taxon>
        <taxon>Tribonema</taxon>
    </lineage>
</organism>
<comment type="caution">
    <text evidence="6">Lacks conserved residue(s) required for the propagation of feature annotation.</text>
</comment>
<comment type="subcellular location">
    <subcellularLocation>
        <location evidence="6">Golgi apparatus membrane</location>
        <topology evidence="6">Multi-pass membrane protein</topology>
    </subcellularLocation>
    <subcellularLocation>
        <location evidence="1">Membrane</location>
        <topology evidence="1">Multi-pass membrane protein</topology>
    </subcellularLocation>
</comment>
<keyword evidence="9" id="KW-1185">Reference proteome</keyword>
<evidence type="ECO:0000256" key="3">
    <source>
        <dbReference type="ARBA" id="ARBA00022692"/>
    </source>
</evidence>
<sequence length="225" mass="23692">MYGGSDSFTPPPSGGGYSGAGSYASDPIGLTHGYGIGQPVGAVGGGAYPGAGQFDNEPPLLEELGINFEHIWAKTRAVLVPTRRIESAYLDETDLAGPLVFALVFGTCLLLAGKLHFGYIYGFGAFGCGALSLVLNLMGDRPIDAWRTTSVLGYCLLPVVLLSAVGIALDLSGRVGLALAGAAVAWSCTAATKLFEQYLDMRHQRWLIAYPIGLLYCCFVLMAIF</sequence>
<evidence type="ECO:0000256" key="6">
    <source>
        <dbReference type="RuleBase" id="RU361264"/>
    </source>
</evidence>
<keyword evidence="4 6" id="KW-1133">Transmembrane helix</keyword>
<feature type="transmembrane region" description="Helical" evidence="6">
    <location>
        <begin position="119"/>
        <end position="139"/>
    </location>
</feature>
<evidence type="ECO:0000256" key="5">
    <source>
        <dbReference type="ARBA" id="ARBA00023136"/>
    </source>
</evidence>
<evidence type="ECO:0000256" key="2">
    <source>
        <dbReference type="ARBA" id="ARBA00010596"/>
    </source>
</evidence>
<evidence type="ECO:0000256" key="1">
    <source>
        <dbReference type="ARBA" id="ARBA00004141"/>
    </source>
</evidence>
<dbReference type="InterPro" id="IPR006977">
    <property type="entry name" value="Yip1_dom"/>
</dbReference>
<dbReference type="Proteomes" id="UP000664859">
    <property type="component" value="Unassembled WGS sequence"/>
</dbReference>
<dbReference type="Pfam" id="PF04893">
    <property type="entry name" value="Yip1"/>
    <property type="match status" value="1"/>
</dbReference>
<dbReference type="GO" id="GO:0000139">
    <property type="term" value="C:Golgi membrane"/>
    <property type="evidence" value="ECO:0007669"/>
    <property type="project" value="UniProtKB-SubCell"/>
</dbReference>
<gene>
    <name evidence="8" type="ORF">JKP88DRAFT_178319</name>
</gene>
<comment type="similarity">
    <text evidence="2 6">Belongs to the YIP1 family.</text>
</comment>
<dbReference type="GO" id="GO:0006888">
    <property type="term" value="P:endoplasmic reticulum to Golgi vesicle-mediated transport"/>
    <property type="evidence" value="ECO:0007669"/>
    <property type="project" value="InterPro"/>
</dbReference>
<comment type="caution">
    <text evidence="8">The sequence shown here is derived from an EMBL/GenBank/DDBJ whole genome shotgun (WGS) entry which is preliminary data.</text>
</comment>
<dbReference type="PANTHER" id="PTHR21236">
    <property type="entry name" value="GOLGI MEMBRANE PROTEIN YIP1"/>
    <property type="match status" value="1"/>
</dbReference>
<feature type="transmembrane region" description="Helical" evidence="6">
    <location>
        <begin position="207"/>
        <end position="224"/>
    </location>
</feature>
<keyword evidence="3 6" id="KW-0812">Transmembrane</keyword>
<protein>
    <recommendedName>
        <fullName evidence="6">Protein YIPF</fullName>
    </recommendedName>
</protein>
<keyword evidence="5 6" id="KW-0472">Membrane</keyword>
<evidence type="ECO:0000313" key="9">
    <source>
        <dbReference type="Proteomes" id="UP000664859"/>
    </source>
</evidence>